<dbReference type="InterPro" id="IPR056453">
    <property type="entry name" value="HTH_DNAJC9"/>
</dbReference>
<keyword evidence="4" id="KW-1185">Reference proteome</keyword>
<sequence>MGDVCEAYMRCQGRMDLIVEYVPFSSCDDEEDEAEAERLHWLIEALIESGQVPAYEAYLEWKRARYSHNANKRNRRRQRVRGESVSRKRARLDQRRETTIGVTSAERDDTTGGSASRVRGAGDAEAEADAVLADIQDGRQNSGV</sequence>
<name>A0ABD0XVP9_9HEMI</name>
<accession>A0ABD0XVP9</accession>
<reference evidence="3 4" key="1">
    <citation type="submission" date="2024-07" db="EMBL/GenBank/DDBJ databases">
        <title>Chromosome-level genome assembly of the water stick insect Ranatra chinensis (Heteroptera: Nepidae).</title>
        <authorList>
            <person name="Liu X."/>
        </authorList>
    </citation>
    <scope>NUCLEOTIDE SEQUENCE [LARGE SCALE GENOMIC DNA]</scope>
    <source>
        <strain evidence="3">Cailab_2021Rc</strain>
        <tissue evidence="3">Muscle</tissue>
    </source>
</reference>
<evidence type="ECO:0000256" key="1">
    <source>
        <dbReference type="SAM" id="MobiDB-lite"/>
    </source>
</evidence>
<protein>
    <recommendedName>
        <fullName evidence="2">DNAJC9 HTH domain-containing protein</fullName>
    </recommendedName>
</protein>
<evidence type="ECO:0000313" key="3">
    <source>
        <dbReference type="EMBL" id="KAL1115351.1"/>
    </source>
</evidence>
<feature type="domain" description="DNAJC9 HTH" evidence="2">
    <location>
        <begin position="3"/>
        <end position="64"/>
    </location>
</feature>
<proteinExistence type="predicted"/>
<feature type="region of interest" description="Disordered" evidence="1">
    <location>
        <begin position="70"/>
        <end position="125"/>
    </location>
</feature>
<evidence type="ECO:0000313" key="4">
    <source>
        <dbReference type="Proteomes" id="UP001558652"/>
    </source>
</evidence>
<organism evidence="3 4">
    <name type="scientific">Ranatra chinensis</name>
    <dbReference type="NCBI Taxonomy" id="642074"/>
    <lineage>
        <taxon>Eukaryota</taxon>
        <taxon>Metazoa</taxon>
        <taxon>Ecdysozoa</taxon>
        <taxon>Arthropoda</taxon>
        <taxon>Hexapoda</taxon>
        <taxon>Insecta</taxon>
        <taxon>Pterygota</taxon>
        <taxon>Neoptera</taxon>
        <taxon>Paraneoptera</taxon>
        <taxon>Hemiptera</taxon>
        <taxon>Heteroptera</taxon>
        <taxon>Panheteroptera</taxon>
        <taxon>Nepomorpha</taxon>
        <taxon>Nepidae</taxon>
        <taxon>Ranatrinae</taxon>
        <taxon>Ranatra</taxon>
    </lineage>
</organism>
<comment type="caution">
    <text evidence="3">The sequence shown here is derived from an EMBL/GenBank/DDBJ whole genome shotgun (WGS) entry which is preliminary data.</text>
</comment>
<dbReference type="EMBL" id="JBFDAA010000020">
    <property type="protein sequence ID" value="KAL1115351.1"/>
    <property type="molecule type" value="Genomic_DNA"/>
</dbReference>
<feature type="compositionally biased region" description="Basic and acidic residues" evidence="1">
    <location>
        <begin position="80"/>
        <end position="98"/>
    </location>
</feature>
<feature type="compositionally biased region" description="Basic residues" evidence="1">
    <location>
        <begin position="70"/>
        <end position="79"/>
    </location>
</feature>
<gene>
    <name evidence="3" type="ORF">AAG570_007381</name>
</gene>
<evidence type="ECO:0000259" key="2">
    <source>
        <dbReference type="Pfam" id="PF23302"/>
    </source>
</evidence>
<dbReference type="Pfam" id="PF23302">
    <property type="entry name" value="HTH_DNAJC9"/>
    <property type="match status" value="1"/>
</dbReference>
<dbReference type="AlphaFoldDB" id="A0ABD0XVP9"/>
<dbReference type="Proteomes" id="UP001558652">
    <property type="component" value="Unassembled WGS sequence"/>
</dbReference>